<dbReference type="GO" id="GO:0016603">
    <property type="term" value="F:glutaminyl-peptide cyclotransferase activity"/>
    <property type="evidence" value="ECO:0007669"/>
    <property type="project" value="InterPro"/>
</dbReference>
<keyword evidence="6" id="KW-1185">Reference proteome</keyword>
<keyword evidence="1" id="KW-0808">Transferase</keyword>
<dbReference type="SUPFAM" id="SSF53187">
    <property type="entry name" value="Zn-dependent exopeptidases"/>
    <property type="match status" value="1"/>
</dbReference>
<evidence type="ECO:0000313" key="6">
    <source>
        <dbReference type="Proteomes" id="UP000799324"/>
    </source>
</evidence>
<comment type="similarity">
    <text evidence="3">Belongs to the peptidase M28 family.</text>
</comment>
<keyword evidence="3" id="KW-0732">Signal</keyword>
<accession>A0A6A6TKG4</accession>
<keyword evidence="3" id="KW-0378">Hydrolase</keyword>
<dbReference type="PANTHER" id="PTHR12283:SF2">
    <property type="entry name" value="PEPTIDE HYDROLASE"/>
    <property type="match status" value="1"/>
</dbReference>
<dbReference type="EC" id="3.4.-.-" evidence="3"/>
<reference evidence="5" key="1">
    <citation type="journal article" date="2020" name="Stud. Mycol.">
        <title>101 Dothideomycetes genomes: a test case for predicting lifestyles and emergence of pathogens.</title>
        <authorList>
            <person name="Haridas S."/>
            <person name="Albert R."/>
            <person name="Binder M."/>
            <person name="Bloem J."/>
            <person name="Labutti K."/>
            <person name="Salamov A."/>
            <person name="Andreopoulos B."/>
            <person name="Baker S."/>
            <person name="Barry K."/>
            <person name="Bills G."/>
            <person name="Bluhm B."/>
            <person name="Cannon C."/>
            <person name="Castanera R."/>
            <person name="Culley D."/>
            <person name="Daum C."/>
            <person name="Ezra D."/>
            <person name="Gonzalez J."/>
            <person name="Henrissat B."/>
            <person name="Kuo A."/>
            <person name="Liang C."/>
            <person name="Lipzen A."/>
            <person name="Lutzoni F."/>
            <person name="Magnuson J."/>
            <person name="Mondo S."/>
            <person name="Nolan M."/>
            <person name="Ohm R."/>
            <person name="Pangilinan J."/>
            <person name="Park H.-J."/>
            <person name="Ramirez L."/>
            <person name="Alfaro M."/>
            <person name="Sun H."/>
            <person name="Tritt A."/>
            <person name="Yoshinaga Y."/>
            <person name="Zwiers L.-H."/>
            <person name="Turgeon B."/>
            <person name="Goodwin S."/>
            <person name="Spatafora J."/>
            <person name="Crous P."/>
            <person name="Grigoriev I."/>
        </authorList>
    </citation>
    <scope>NUCLEOTIDE SEQUENCE</scope>
    <source>
        <strain evidence="5">CBS 122681</strain>
    </source>
</reference>
<dbReference type="Proteomes" id="UP000799324">
    <property type="component" value="Unassembled WGS sequence"/>
</dbReference>
<keyword evidence="3" id="KW-0479">Metal-binding</keyword>
<dbReference type="GO" id="GO:0006508">
    <property type="term" value="P:proteolysis"/>
    <property type="evidence" value="ECO:0007669"/>
    <property type="project" value="UniProtKB-KW"/>
</dbReference>
<dbReference type="OrthoDB" id="3907302at2759"/>
<dbReference type="InterPro" id="IPR007484">
    <property type="entry name" value="Peptidase_M28"/>
</dbReference>
<dbReference type="GO" id="GO:0008233">
    <property type="term" value="F:peptidase activity"/>
    <property type="evidence" value="ECO:0007669"/>
    <property type="project" value="UniProtKB-KW"/>
</dbReference>
<evidence type="ECO:0000259" key="4">
    <source>
        <dbReference type="Pfam" id="PF04389"/>
    </source>
</evidence>
<feature type="chain" id="PRO_5025711412" description="Peptide hydrolase" evidence="3">
    <location>
        <begin position="25"/>
        <end position="371"/>
    </location>
</feature>
<evidence type="ECO:0000256" key="1">
    <source>
        <dbReference type="ARBA" id="ARBA00022679"/>
    </source>
</evidence>
<dbReference type="PANTHER" id="PTHR12283">
    <property type="entry name" value="GLUTAMINYL-PEPTIDE CYCLOTRANSFERASE"/>
    <property type="match status" value="1"/>
</dbReference>
<proteinExistence type="inferred from homology"/>
<gene>
    <name evidence="5" type="ORF">K491DRAFT_589095</name>
</gene>
<feature type="domain" description="Peptidase M28" evidence="4">
    <location>
        <begin position="120"/>
        <end position="351"/>
    </location>
</feature>
<dbReference type="EMBL" id="MU004299">
    <property type="protein sequence ID" value="KAF2660525.1"/>
    <property type="molecule type" value="Genomic_DNA"/>
</dbReference>
<evidence type="ECO:0000313" key="5">
    <source>
        <dbReference type="EMBL" id="KAF2660525.1"/>
    </source>
</evidence>
<dbReference type="InterPro" id="IPR037457">
    <property type="entry name" value="M28_QC"/>
</dbReference>
<sequence>MYAFSLFSWPTGLFILFLLAHVSCYKELSDSFLRAVPAPNSDFDIDHGSLLAPILIPRVPGTEGQSKVQQHFVNFFQSELPKWNIEWQNSSSTTPATGAVELPFANLILKREPPWVKEGQSNLLTLVAHYDSKYTPKGFIGATDSAAPCAMLMHVARSIDKYITQMHDEMSELNEGGTVEMDMGVQILFLDGEEAFRSWTDTDSLYGSRSLAEQWAGSPNPPSAKFYKYRNPLNQISLFFLLDLLGSANPMVPSYFLETHWAYQKLSKIEERMRNLDLLESRPQKPFLPDSNSTVFSSGISDDHLPFMARGVPILHTIPSPFPGVWHSLDDDGEHLDLPTTRDWAMIVTAFALEWLDMMEVWYEPEGTGPL</sequence>
<dbReference type="CDD" id="cd03880">
    <property type="entry name" value="M28_QC_like"/>
    <property type="match status" value="1"/>
</dbReference>
<organism evidence="5 6">
    <name type="scientific">Lophiostoma macrostomum CBS 122681</name>
    <dbReference type="NCBI Taxonomy" id="1314788"/>
    <lineage>
        <taxon>Eukaryota</taxon>
        <taxon>Fungi</taxon>
        <taxon>Dikarya</taxon>
        <taxon>Ascomycota</taxon>
        <taxon>Pezizomycotina</taxon>
        <taxon>Dothideomycetes</taxon>
        <taxon>Pleosporomycetidae</taxon>
        <taxon>Pleosporales</taxon>
        <taxon>Lophiostomataceae</taxon>
        <taxon>Lophiostoma</taxon>
    </lineage>
</organism>
<keyword evidence="3" id="KW-0862">Zinc</keyword>
<feature type="signal peptide" evidence="3">
    <location>
        <begin position="1"/>
        <end position="24"/>
    </location>
</feature>
<protein>
    <recommendedName>
        <fullName evidence="3">Peptide hydrolase</fullName>
        <ecNumber evidence="3">3.4.-.-</ecNumber>
    </recommendedName>
</protein>
<dbReference type="InterPro" id="IPR040234">
    <property type="entry name" value="QC/QCL"/>
</dbReference>
<name>A0A6A6TKG4_9PLEO</name>
<dbReference type="Pfam" id="PF04389">
    <property type="entry name" value="Peptidase_M28"/>
    <property type="match status" value="1"/>
</dbReference>
<dbReference type="GO" id="GO:0008270">
    <property type="term" value="F:zinc ion binding"/>
    <property type="evidence" value="ECO:0007669"/>
    <property type="project" value="TreeGrafter"/>
</dbReference>
<evidence type="ECO:0000256" key="3">
    <source>
        <dbReference type="RuleBase" id="RU361240"/>
    </source>
</evidence>
<dbReference type="Gene3D" id="3.40.630.10">
    <property type="entry name" value="Zn peptidases"/>
    <property type="match status" value="1"/>
</dbReference>
<keyword evidence="2" id="KW-0012">Acyltransferase</keyword>
<dbReference type="AlphaFoldDB" id="A0A6A6TKG4"/>
<evidence type="ECO:0000256" key="2">
    <source>
        <dbReference type="ARBA" id="ARBA00023315"/>
    </source>
</evidence>
<keyword evidence="3" id="KW-0645">Protease</keyword>